<keyword evidence="2" id="KW-1185">Reference proteome</keyword>
<organism evidence="1 2">
    <name type="scientific">Anaplasma platys</name>
    <dbReference type="NCBI Taxonomy" id="949"/>
    <lineage>
        <taxon>Bacteria</taxon>
        <taxon>Pseudomonadati</taxon>
        <taxon>Pseudomonadota</taxon>
        <taxon>Alphaproteobacteria</taxon>
        <taxon>Rickettsiales</taxon>
        <taxon>Anaplasmataceae</taxon>
        <taxon>Anaplasma</taxon>
    </lineage>
</organism>
<dbReference type="AlphaFoldDB" id="A0A858PYK4"/>
<name>A0A858PYK4_9RICK</name>
<keyword evidence="1" id="KW-0347">Helicase</keyword>
<evidence type="ECO:0000313" key="2">
    <source>
        <dbReference type="Proteomes" id="UP000500930"/>
    </source>
</evidence>
<dbReference type="GO" id="GO:0004386">
    <property type="term" value="F:helicase activity"/>
    <property type="evidence" value="ECO:0007669"/>
    <property type="project" value="UniProtKB-KW"/>
</dbReference>
<gene>
    <name evidence="1" type="primary">addB</name>
    <name evidence="1" type="ORF">ANPL_03055</name>
</gene>
<protein>
    <submittedName>
        <fullName evidence="1">ATP-dependent helicase/nuclease subunit B</fullName>
    </submittedName>
</protein>
<proteinExistence type="predicted"/>
<keyword evidence="1" id="KW-0378">Hydrolase</keyword>
<evidence type="ECO:0000313" key="1">
    <source>
        <dbReference type="EMBL" id="QJC27681.1"/>
    </source>
</evidence>
<keyword evidence="1" id="KW-0067">ATP-binding</keyword>
<accession>A0A858PYK4</accession>
<dbReference type="Proteomes" id="UP000500930">
    <property type="component" value="Chromosome"/>
</dbReference>
<reference evidence="1 2" key="1">
    <citation type="journal article" date="2020" name="Pathogens">
        <title>First Whole Genome Sequence of Anaplasma platys, an Obligate Intracellular Rickettsial Pathogen of Dogs.</title>
        <authorList>
            <person name="Llanes A."/>
            <person name="Rajeev S."/>
        </authorList>
    </citation>
    <scope>NUCLEOTIDE SEQUENCE [LARGE SCALE GENOMIC DNA]</scope>
    <source>
        <strain evidence="1 2">S3</strain>
    </source>
</reference>
<keyword evidence="1" id="KW-0547">Nucleotide-binding</keyword>
<dbReference type="EMBL" id="CP046391">
    <property type="protein sequence ID" value="QJC27681.1"/>
    <property type="molecule type" value="Genomic_DNA"/>
</dbReference>
<dbReference type="KEGG" id="aplt:ANPL_03055"/>
<sequence>MMVTANSYACTLLLVIVLDKKVGSIGNSGRVFTVHSTVPFLKVVARHLIECQVDIVIVPNCEDRTQLAAEILKLTSREGIAEILPFSSVATGSNCHHKGSDYVEAILLGVQFIEEWNHAHFSNYSVDLARELLLAHDEVCLNCVDYGTMRAALSGGEFSDRGSVALEFLAGFEDWCRHRNVDWFFANCQENIASFVEKLESSSKKVAVVGTAYNRLFTRFLRLLMGKLKDAQVILPFVDLKLAPNKWKSLDSSHCQHYLMKLLFALEVDRADVRVIGDFHRNSLVNLLFNYELAGPHFASGLGIGSQSNVELITCDAEGDESRKIVEILQLHASENESGALGADVVKQGLLEFRSGNGSAKGKLALNNGISCEGALDAPCVLFIGSDSLASRVRSELLVSNAKLPTGDSCYIAHSLIVCVLEVISSGGEASKLLAVLKHPLVSLESQGDNYEAFISEFELSVIRESAASGFEMISKVVALNDGAFVRFWQEVISVFSPLLQLKGPCTLEKISQEHFNCLSNLMCGKRCSEGLFRDAERKIYNFFALLKSCCKRTELFYISNYRSLIAVAAEHFFHNRGNDITSAFFASGSVIVVSGFNEGEFTKLTRSFLLNDEVRSRIGLPTTEEYCGYFSYIMYGILHAKKVYITRSEESCGQVKEAPLMVRYLDFLLSLFNHEGKVAVAKEQHEEHCVGITKHTEADVPNPTLEIRQRVFSALTAESVDVLLNNPFAFYARYILGMRFVRRIDVSSVAKNFSSTVRRILSQYLEQVGLANDYCALMDIAKKEFAAVSEHYPYVQDLWWPRFEEMSRGFFRIDSRRKQNVEKMTIGDTFTWNVGQNIRVTSKCDRVEYGADRSVTVVCHKIGTIPSQIDMRCGLASRGVIDSISVAEESPDASDISFEYWKIAPEDVEAMSVEGFASMLENARAGIGGFLRAYSEEMIPFYPRADFSRFAEYELFSRIGEHEINLTMRR</sequence>